<dbReference type="OrthoDB" id="276065at2759"/>
<reference evidence="2" key="1">
    <citation type="submission" date="2020-04" db="EMBL/GenBank/DDBJ databases">
        <authorList>
            <person name="Alioto T."/>
            <person name="Alioto T."/>
            <person name="Gomez Garrido J."/>
        </authorList>
    </citation>
    <scope>NUCLEOTIDE SEQUENCE</scope>
    <source>
        <strain evidence="2">A484AB</strain>
    </source>
</reference>
<evidence type="ECO:0000256" key="1">
    <source>
        <dbReference type="ARBA" id="ARBA00009619"/>
    </source>
</evidence>
<dbReference type="AlphaFoldDB" id="A0A7D9EL37"/>
<dbReference type="Proteomes" id="UP001152795">
    <property type="component" value="Unassembled WGS sequence"/>
</dbReference>
<dbReference type="InterPro" id="IPR021298">
    <property type="entry name" value="CFAP298"/>
</dbReference>
<comment type="similarity">
    <text evidence="1">Belongs to the CFAP298 family.</text>
</comment>
<sequence>MVILHIKKGDGSQFLYETTCQAKLSELIPELIEIYNGRLKIERLNYELEELGKHGITLPPNMQGLTEDQINDLKLHDSWAEKCVPSGGVREVKDPMSKRNGQAPLENMIKMVNRTRSEAMADISKENVTAKRCLTQATIKDALDKLRGAVMIVYPMGLPPHDPIKQEFEDTEDLSGTQASLQVLDNKTGQLWWAGKELLRAKKLEDYIGKNEKTKIVAKLQKKGQGVPSREPVFTEEDKKHMMSYAYKKQEEMKKLETDDDVSYMNSSWADTQSLKRQFQGVRDVKWRP</sequence>
<dbReference type="GO" id="GO:0003352">
    <property type="term" value="P:regulation of cilium movement"/>
    <property type="evidence" value="ECO:0007669"/>
    <property type="project" value="InterPro"/>
</dbReference>
<gene>
    <name evidence="2" type="ORF">PACLA_8A023976</name>
</gene>
<keyword evidence="3" id="KW-1185">Reference proteome</keyword>
<name>A0A7D9EL37_PARCT</name>
<evidence type="ECO:0000313" key="2">
    <source>
        <dbReference type="EMBL" id="CAB4011004.1"/>
    </source>
</evidence>
<organism evidence="2 3">
    <name type="scientific">Paramuricea clavata</name>
    <name type="common">Red gorgonian</name>
    <name type="synonym">Violescent sea-whip</name>
    <dbReference type="NCBI Taxonomy" id="317549"/>
    <lineage>
        <taxon>Eukaryota</taxon>
        <taxon>Metazoa</taxon>
        <taxon>Cnidaria</taxon>
        <taxon>Anthozoa</taxon>
        <taxon>Octocorallia</taxon>
        <taxon>Malacalcyonacea</taxon>
        <taxon>Plexauridae</taxon>
        <taxon>Paramuricea</taxon>
    </lineage>
</organism>
<accession>A0A7D9EL37</accession>
<protein>
    <submittedName>
        <fullName evidence="2">UPF0769 C21orf59 homolog</fullName>
    </submittedName>
</protein>
<dbReference type="EMBL" id="CACRXK020006995">
    <property type="protein sequence ID" value="CAB4011004.1"/>
    <property type="molecule type" value="Genomic_DNA"/>
</dbReference>
<dbReference type="PANTHER" id="PTHR13238:SF0">
    <property type="entry name" value="CILIA- AND FLAGELLA-ASSOCIATED PROTEIN 298"/>
    <property type="match status" value="1"/>
</dbReference>
<dbReference type="PANTHER" id="PTHR13238">
    <property type="entry name" value="PROTEIN C21ORF59"/>
    <property type="match status" value="1"/>
</dbReference>
<proteinExistence type="inferred from homology"/>
<dbReference type="Pfam" id="PF11069">
    <property type="entry name" value="CFAP298"/>
    <property type="match status" value="1"/>
</dbReference>
<comment type="caution">
    <text evidence="2">The sequence shown here is derived from an EMBL/GenBank/DDBJ whole genome shotgun (WGS) entry which is preliminary data.</text>
</comment>
<evidence type="ECO:0000313" key="3">
    <source>
        <dbReference type="Proteomes" id="UP001152795"/>
    </source>
</evidence>